<accession>A0ACC3NC18</accession>
<keyword evidence="2" id="KW-1185">Reference proteome</keyword>
<organism evidence="1 2">
    <name type="scientific">Vermiconidia calcicola</name>
    <dbReference type="NCBI Taxonomy" id="1690605"/>
    <lineage>
        <taxon>Eukaryota</taxon>
        <taxon>Fungi</taxon>
        <taxon>Dikarya</taxon>
        <taxon>Ascomycota</taxon>
        <taxon>Pezizomycotina</taxon>
        <taxon>Dothideomycetes</taxon>
        <taxon>Dothideomycetidae</taxon>
        <taxon>Mycosphaerellales</taxon>
        <taxon>Extremaceae</taxon>
        <taxon>Vermiconidia</taxon>
    </lineage>
</organism>
<gene>
    <name evidence="1" type="ORF">LTR37_008568</name>
</gene>
<comment type="caution">
    <text evidence="1">The sequence shown here is derived from an EMBL/GenBank/DDBJ whole genome shotgun (WGS) entry which is preliminary data.</text>
</comment>
<proteinExistence type="predicted"/>
<evidence type="ECO:0000313" key="1">
    <source>
        <dbReference type="EMBL" id="KAK3713376.1"/>
    </source>
</evidence>
<name>A0ACC3NC18_9PEZI</name>
<protein>
    <submittedName>
        <fullName evidence="1">Uncharacterized protein</fullName>
    </submittedName>
</protein>
<dbReference type="Proteomes" id="UP001281147">
    <property type="component" value="Unassembled WGS sequence"/>
</dbReference>
<reference evidence="1" key="1">
    <citation type="submission" date="2023-07" db="EMBL/GenBank/DDBJ databases">
        <title>Black Yeasts Isolated from many extreme environments.</title>
        <authorList>
            <person name="Coleine C."/>
            <person name="Stajich J.E."/>
            <person name="Selbmann L."/>
        </authorList>
    </citation>
    <scope>NUCLEOTIDE SEQUENCE</scope>
    <source>
        <strain evidence="1">CCFEE 5714</strain>
    </source>
</reference>
<sequence>MDDSEKGFEQIRDSGLPKDELSLGPPASMGSGSGNNEDVLQGEAGTQNDAHSVIVDWNGPDDPEKPSNLLAAHSLYEVLRTTADHQSSSRPRKFVLTFTMSLLNLTFTFGSSVFSAATLQTAQHFHVSNQIMVLATSLYLAVATDLQSVMIFRFLQGFFGSSPAAITGGALADFWDARERGFAMPFFAGTLFAGPIFGPVAGAFITESSLGWRWTQWITLILAGVFGTIAFIVVPETYAPVLLARRAKRLRHETGNWASHAKHEETRVDLKDIGNKYLLRPARMMVLEPILALFTLYLSFVFGQ</sequence>
<dbReference type="EMBL" id="JAUTXU010000063">
    <property type="protein sequence ID" value="KAK3713376.1"/>
    <property type="molecule type" value="Genomic_DNA"/>
</dbReference>
<evidence type="ECO:0000313" key="2">
    <source>
        <dbReference type="Proteomes" id="UP001281147"/>
    </source>
</evidence>